<feature type="compositionally biased region" description="Basic and acidic residues" evidence="1">
    <location>
        <begin position="74"/>
        <end position="83"/>
    </location>
</feature>
<accession>A0A0L0F4J0</accession>
<dbReference type="Proteomes" id="UP000054560">
    <property type="component" value="Unassembled WGS sequence"/>
</dbReference>
<gene>
    <name evidence="2" type="ORF">SARC_15910</name>
</gene>
<reference evidence="2 3" key="1">
    <citation type="submission" date="2011-02" db="EMBL/GenBank/DDBJ databases">
        <title>The Genome Sequence of Sphaeroforma arctica JP610.</title>
        <authorList>
            <consortium name="The Broad Institute Genome Sequencing Platform"/>
            <person name="Russ C."/>
            <person name="Cuomo C."/>
            <person name="Young S.K."/>
            <person name="Zeng Q."/>
            <person name="Gargeya S."/>
            <person name="Alvarado L."/>
            <person name="Berlin A."/>
            <person name="Chapman S.B."/>
            <person name="Chen Z."/>
            <person name="Freedman E."/>
            <person name="Gellesch M."/>
            <person name="Goldberg J."/>
            <person name="Griggs A."/>
            <person name="Gujja S."/>
            <person name="Heilman E."/>
            <person name="Heiman D."/>
            <person name="Howarth C."/>
            <person name="Mehta T."/>
            <person name="Neiman D."/>
            <person name="Pearson M."/>
            <person name="Roberts A."/>
            <person name="Saif S."/>
            <person name="Shea T."/>
            <person name="Shenoy N."/>
            <person name="Sisk P."/>
            <person name="Stolte C."/>
            <person name="Sykes S."/>
            <person name="White J."/>
            <person name="Yandava C."/>
            <person name="Burger G."/>
            <person name="Gray M.W."/>
            <person name="Holland P.W.H."/>
            <person name="King N."/>
            <person name="Lang F.B.F."/>
            <person name="Roger A.J."/>
            <person name="Ruiz-Trillo I."/>
            <person name="Haas B."/>
            <person name="Nusbaum C."/>
            <person name="Birren B."/>
        </authorList>
    </citation>
    <scope>NUCLEOTIDE SEQUENCE [LARGE SCALE GENOMIC DNA]</scope>
    <source>
        <strain evidence="2 3">JP610</strain>
    </source>
</reference>
<feature type="region of interest" description="Disordered" evidence="1">
    <location>
        <begin position="34"/>
        <end position="149"/>
    </location>
</feature>
<dbReference type="EMBL" id="KQ248564">
    <property type="protein sequence ID" value="KNC71549.1"/>
    <property type="molecule type" value="Genomic_DNA"/>
</dbReference>
<feature type="compositionally biased region" description="Basic and acidic residues" evidence="1">
    <location>
        <begin position="128"/>
        <end position="149"/>
    </location>
</feature>
<evidence type="ECO:0000313" key="3">
    <source>
        <dbReference type="Proteomes" id="UP000054560"/>
    </source>
</evidence>
<keyword evidence="3" id="KW-1185">Reference proteome</keyword>
<feature type="compositionally biased region" description="Low complexity" evidence="1">
    <location>
        <begin position="37"/>
        <end position="48"/>
    </location>
</feature>
<feature type="compositionally biased region" description="Polar residues" evidence="1">
    <location>
        <begin position="57"/>
        <end position="71"/>
    </location>
</feature>
<protein>
    <submittedName>
        <fullName evidence="2">Uncharacterized protein</fullName>
    </submittedName>
</protein>
<name>A0A0L0F4J0_9EUKA</name>
<dbReference type="RefSeq" id="XP_014145451.1">
    <property type="nucleotide sequence ID" value="XM_014289976.1"/>
</dbReference>
<evidence type="ECO:0000256" key="1">
    <source>
        <dbReference type="SAM" id="MobiDB-lite"/>
    </source>
</evidence>
<proteinExistence type="predicted"/>
<dbReference type="GeneID" id="25916414"/>
<feature type="compositionally biased region" description="Polar residues" evidence="1">
    <location>
        <begin position="84"/>
        <end position="101"/>
    </location>
</feature>
<evidence type="ECO:0000313" key="2">
    <source>
        <dbReference type="EMBL" id="KNC71549.1"/>
    </source>
</evidence>
<organism evidence="2 3">
    <name type="scientific">Sphaeroforma arctica JP610</name>
    <dbReference type="NCBI Taxonomy" id="667725"/>
    <lineage>
        <taxon>Eukaryota</taxon>
        <taxon>Ichthyosporea</taxon>
        <taxon>Ichthyophonida</taxon>
        <taxon>Sphaeroforma</taxon>
    </lineage>
</organism>
<dbReference type="AlphaFoldDB" id="A0A0L0F4J0"/>
<sequence>MAFVKKLIRKGKHKENGAAVEALSKPTSLTLSTAIESSKSVPVISVPKAESDACPSKKQSSGVSRKIQSNLELLGEHKSEKTDTSSQSTLKDSNLQTSSEQLEAATTAKSSETKPVPQPTDSAISNSKAEKNDAPPKLPPRDPKLQANM</sequence>